<dbReference type="AlphaFoldDB" id="A0A6M3XNG1"/>
<dbReference type="EMBL" id="MT144796">
    <property type="protein sequence ID" value="QJH99554.1"/>
    <property type="molecule type" value="Genomic_DNA"/>
</dbReference>
<protein>
    <submittedName>
        <fullName evidence="1">Uncharacterized protein</fullName>
    </submittedName>
</protein>
<gene>
    <name evidence="1" type="ORF">TM448B01619_0013</name>
</gene>
<organism evidence="1">
    <name type="scientific">viral metagenome</name>
    <dbReference type="NCBI Taxonomy" id="1070528"/>
    <lineage>
        <taxon>unclassified sequences</taxon>
        <taxon>metagenomes</taxon>
        <taxon>organismal metagenomes</taxon>
    </lineage>
</organism>
<proteinExistence type="predicted"/>
<accession>A0A6M3XNG1</accession>
<reference evidence="1" key="1">
    <citation type="submission" date="2020-03" db="EMBL/GenBank/DDBJ databases">
        <title>The deep terrestrial virosphere.</title>
        <authorList>
            <person name="Holmfeldt K."/>
            <person name="Nilsson E."/>
            <person name="Simone D."/>
            <person name="Lopez-Fernandez M."/>
            <person name="Wu X."/>
            <person name="de Brujin I."/>
            <person name="Lundin D."/>
            <person name="Andersson A."/>
            <person name="Bertilsson S."/>
            <person name="Dopson M."/>
        </authorList>
    </citation>
    <scope>NUCLEOTIDE SEQUENCE</scope>
    <source>
        <strain evidence="1">TM448B01619</strain>
    </source>
</reference>
<sequence length="105" mass="11862">MADTPAEKSEEQVFQVGITVCVTQLTDVIIRVKAKSWEEARELARNAAIDDIRGSFHMPHWMDSTEFEFLYAEVEGLSQTDYSDMGRFAYPNPDLDLTQDGPCKG</sequence>
<name>A0A6M3XNG1_9ZZZZ</name>
<evidence type="ECO:0000313" key="1">
    <source>
        <dbReference type="EMBL" id="QJH99554.1"/>
    </source>
</evidence>